<evidence type="ECO:0000256" key="1">
    <source>
        <dbReference type="ARBA" id="ARBA00023002"/>
    </source>
</evidence>
<dbReference type="GO" id="GO:0004497">
    <property type="term" value="F:monooxygenase activity"/>
    <property type="evidence" value="ECO:0007669"/>
    <property type="project" value="TreeGrafter"/>
</dbReference>
<dbReference type="InterPro" id="IPR050982">
    <property type="entry name" value="Auxin_biosynth/cation_transpt"/>
</dbReference>
<dbReference type="SUPFAM" id="SSF51905">
    <property type="entry name" value="FAD/NAD(P)-binding domain"/>
    <property type="match status" value="2"/>
</dbReference>
<dbReference type="Pfam" id="PF13738">
    <property type="entry name" value="Pyr_redox_3"/>
    <property type="match status" value="1"/>
</dbReference>
<dbReference type="Gene3D" id="3.50.50.60">
    <property type="entry name" value="FAD/NAD(P)-binding domain"/>
    <property type="match status" value="1"/>
</dbReference>
<keyword evidence="1" id="KW-0560">Oxidoreductase</keyword>
<dbReference type="InterPro" id="IPR036188">
    <property type="entry name" value="FAD/NAD-bd_sf"/>
</dbReference>
<gene>
    <name evidence="2" type="ORF">CBA19CS42_15025</name>
</gene>
<dbReference type="PANTHER" id="PTHR43539:SF78">
    <property type="entry name" value="FLAVIN-CONTAINING MONOOXYGENASE"/>
    <property type="match status" value="1"/>
</dbReference>
<name>A0AA37MHJ1_9BURK</name>
<dbReference type="PANTHER" id="PTHR43539">
    <property type="entry name" value="FLAVIN-BINDING MONOOXYGENASE-LIKE PROTEIN (AFU_ORTHOLOGUE AFUA_4G09220)"/>
    <property type="match status" value="1"/>
</dbReference>
<protein>
    <submittedName>
        <fullName evidence="2">NAD(P)/FAD-dependent oxidoreductase</fullName>
    </submittedName>
</protein>
<dbReference type="EMBL" id="BPUS01000005">
    <property type="protein sequence ID" value="GJH25843.1"/>
    <property type="molecule type" value="Genomic_DNA"/>
</dbReference>
<sequence length="364" mass="40095">MFDSNVAASNQIDVAIIGGGQSALAVAYFLRRAGIDYLVLDNQPASGGAWQHAWDSLHLFSPAQWSSLPGWLMPATSEQYPSRDDVIRYLTEYEKRYEIPVHRPAEVTSVSRHTDGLLVSTDKGEWLAKTVVSATGTWSHPYMPDYPGQGNFEGEQLHSGHYRKADTFRGKDVLVVGGGNSGAQLIAELSQVCRVTWVTLEEPTFLPDEVDGRILFERATERWKARSEGRPDPMPQGGLGDVVMVPPVREARARGALHSLRPFSHFTIDGVAWNDGSHTHVDAVIWCTGFRPALEHLRPLHVLNDSGRVDVVDARSVREPRLWLVGYGEWCGFASATLIGVMRSARLAATQIGQYLKGPEASAP</sequence>
<evidence type="ECO:0000313" key="3">
    <source>
        <dbReference type="Proteomes" id="UP001055111"/>
    </source>
</evidence>
<dbReference type="PRINTS" id="PR00368">
    <property type="entry name" value="FADPNR"/>
</dbReference>
<dbReference type="PRINTS" id="PR00469">
    <property type="entry name" value="PNDRDTASEII"/>
</dbReference>
<evidence type="ECO:0000313" key="2">
    <source>
        <dbReference type="EMBL" id="GJH25843.1"/>
    </source>
</evidence>
<dbReference type="GO" id="GO:0050660">
    <property type="term" value="F:flavin adenine dinucleotide binding"/>
    <property type="evidence" value="ECO:0007669"/>
    <property type="project" value="TreeGrafter"/>
</dbReference>
<dbReference type="Proteomes" id="UP001055111">
    <property type="component" value="Unassembled WGS sequence"/>
</dbReference>
<accession>A0AA37MHJ1</accession>
<proteinExistence type="predicted"/>
<dbReference type="NCBIfam" id="NF040505">
    <property type="entry name" value="ArsO_flavin_mono"/>
    <property type="match status" value="1"/>
</dbReference>
<dbReference type="RefSeq" id="WP_087126635.1">
    <property type="nucleotide sequence ID" value="NZ_BPUS01000005.1"/>
</dbReference>
<reference evidence="2" key="1">
    <citation type="submission" date="2022-09" db="EMBL/GenBank/DDBJ databases">
        <title>Isolation and characterization of 3-chlorobenzoate degrading bacteria from soils in Shizuoka.</title>
        <authorList>
            <person name="Ifat A."/>
            <person name="Ogawa N."/>
            <person name="Kimbara K."/>
            <person name="Moriuchi R."/>
            <person name="Dohra H."/>
            <person name="Shintani M."/>
        </authorList>
    </citation>
    <scope>NUCLEOTIDE SEQUENCE</scope>
    <source>
        <strain evidence="2">19CS4-2</strain>
    </source>
</reference>
<organism evidence="2 3">
    <name type="scientific">Caballeronia novacaledonica</name>
    <dbReference type="NCBI Taxonomy" id="1544861"/>
    <lineage>
        <taxon>Bacteria</taxon>
        <taxon>Pseudomonadati</taxon>
        <taxon>Pseudomonadota</taxon>
        <taxon>Betaproteobacteria</taxon>
        <taxon>Burkholderiales</taxon>
        <taxon>Burkholderiaceae</taxon>
        <taxon>Caballeronia</taxon>
    </lineage>
</organism>
<comment type="caution">
    <text evidence="2">The sequence shown here is derived from an EMBL/GenBank/DDBJ whole genome shotgun (WGS) entry which is preliminary data.</text>
</comment>
<dbReference type="AlphaFoldDB" id="A0AA37MHJ1"/>